<gene>
    <name evidence="2" type="ORF">Nocox_32730</name>
</gene>
<dbReference type="InterPro" id="IPR016024">
    <property type="entry name" value="ARM-type_fold"/>
</dbReference>
<evidence type="ECO:0000313" key="2">
    <source>
        <dbReference type="EMBL" id="QYC44117.1"/>
    </source>
</evidence>
<evidence type="ECO:0000256" key="1">
    <source>
        <dbReference type="SAM" id="MobiDB-lite"/>
    </source>
</evidence>
<sequence length="684" mass="75301">MTEESPGQELLDAEPEDLSAAGQTPSLAERIEQEQKERRLRAEIIDVGQSWYGGSSYTAERGAALYGAGRDLIQYFGAEEEAVHTQPLSAAELAEIRACLLTTPSQHELAAHLASAPVVLLRGESHSGRWTAAVCALLEHGLTCSHLVARDPKKIRARDLRPGHGYVMRVDDVSWPRHPQAVIDQLSAVARESGAAIVALVPGSCAVTKCVVTHVAPAAGDIVRQWLAHLVPGIEPQLDDLREALDEHVVGCRPWQAVNTAVQLSDGLRRGRRLADMIADLPYTALAGLPESLKQSEPALSRHFLISSAVLYGLPEAIVSEAALALAYRIRQDEQRDPADEEEQGLPVWERLSEWIEHPTLDATRTHRGGEGQRIELRPGMADRLLTTIWEQLPGVRPALYDWLTDLVADDDWRVQLKAAHAVGKLATSDFDVIDKRFFTPWSEDAGQAKVLAWAVESAALADADVAALVRRRLKTWTTGSYAQRISAALAYGSSVGVRHVKEALEALHTVAAGAVWWETCDGVARSVAEIYTSETAAKVLGALARWVGGEHPGERLSAALAFVRLATAEQEDESHPPLWRHEPVSDLGLLWFNALDLGLSATHGRRRFRPYTPSAWTLMARWAERAASEPVIGAVVHEVIRRTTVRVRPSWLFHLHLWHRRGSITADQFTHYLRLVKEGRSCP</sequence>
<dbReference type="SUPFAM" id="SSF48371">
    <property type="entry name" value="ARM repeat"/>
    <property type="match status" value="1"/>
</dbReference>
<keyword evidence="3" id="KW-1185">Reference proteome</keyword>
<proteinExistence type="predicted"/>
<protein>
    <recommendedName>
        <fullName evidence="4">HEAT repeat protein</fullName>
    </recommendedName>
</protein>
<feature type="region of interest" description="Disordered" evidence="1">
    <location>
        <begin position="1"/>
        <end position="28"/>
    </location>
</feature>
<evidence type="ECO:0000313" key="3">
    <source>
        <dbReference type="Proteomes" id="UP000824681"/>
    </source>
</evidence>
<organism evidence="2 3">
    <name type="scientific">Nonomuraea coxensis DSM 45129</name>
    <dbReference type="NCBI Taxonomy" id="1122611"/>
    <lineage>
        <taxon>Bacteria</taxon>
        <taxon>Bacillati</taxon>
        <taxon>Actinomycetota</taxon>
        <taxon>Actinomycetes</taxon>
        <taxon>Streptosporangiales</taxon>
        <taxon>Streptosporangiaceae</taxon>
        <taxon>Nonomuraea</taxon>
    </lineage>
</organism>
<dbReference type="EMBL" id="CP068985">
    <property type="protein sequence ID" value="QYC44117.1"/>
    <property type="molecule type" value="Genomic_DNA"/>
</dbReference>
<evidence type="ECO:0008006" key="4">
    <source>
        <dbReference type="Google" id="ProtNLM"/>
    </source>
</evidence>
<reference evidence="2 3" key="1">
    <citation type="journal article" date="2021" name="ACS Chem. Biol.">
        <title>Genomic-Led Discovery of a Novel Glycopeptide Antibiotic by Nonomuraea coxensis DSM 45129.</title>
        <authorList>
            <person name="Yushchuk O."/>
            <person name="Vior N.M."/>
            <person name="Andreo-Vidal A."/>
            <person name="Berini F."/>
            <person name="Ruckert C."/>
            <person name="Busche T."/>
            <person name="Binda E."/>
            <person name="Kalinowski J."/>
            <person name="Truman A.W."/>
            <person name="Marinelli F."/>
        </authorList>
    </citation>
    <scope>NUCLEOTIDE SEQUENCE [LARGE SCALE GENOMIC DNA]</scope>
    <source>
        <strain evidence="2 3">DSM 45129</strain>
    </source>
</reference>
<dbReference type="Proteomes" id="UP000824681">
    <property type="component" value="Chromosome"/>
</dbReference>
<dbReference type="RefSeq" id="WP_020542030.1">
    <property type="nucleotide sequence ID" value="NZ_CP068985.1"/>
</dbReference>
<accession>A0ABX8U8K7</accession>
<name>A0ABX8U8K7_9ACTN</name>